<keyword evidence="2" id="KW-0472">Membrane</keyword>
<keyword evidence="1" id="KW-0175">Coiled coil</keyword>
<feature type="transmembrane region" description="Helical" evidence="2">
    <location>
        <begin position="37"/>
        <end position="62"/>
    </location>
</feature>
<keyword evidence="2" id="KW-1133">Transmembrane helix</keyword>
<evidence type="ECO:0000313" key="3">
    <source>
        <dbReference type="EMBL" id="PFB02259.1"/>
    </source>
</evidence>
<dbReference type="Proteomes" id="UP000220397">
    <property type="component" value="Unassembled WGS sequence"/>
</dbReference>
<evidence type="ECO:0000256" key="1">
    <source>
        <dbReference type="SAM" id="Coils"/>
    </source>
</evidence>
<gene>
    <name evidence="3" type="ORF">CN398_17550</name>
</gene>
<sequence>MLGILFTAVPSTDVVKDLQDKVISLHEHEVSFLNDTIANMLTVVGIAAAIITAIFSGAFIYVTNSNKRAQEKMGEASAKLEEAESKVFELEEKNTRLEEKIEEANQILAEANSVALIAQEKLDEVEKEQRKLNTTIDTLKTVTKNEATLDHHKIILDNIQQQILGLQNTEYPFFKEERNTLLSNCYKLEQEHMFIKSLINMESISGDSNLVVVKNVVSNFSKDVTDLIKKFQSLKEKMKETNQSNSERE</sequence>
<evidence type="ECO:0000256" key="2">
    <source>
        <dbReference type="SAM" id="Phobius"/>
    </source>
</evidence>
<comment type="caution">
    <text evidence="3">The sequence shown here is derived from an EMBL/GenBank/DDBJ whole genome shotgun (WGS) entry which is preliminary data.</text>
</comment>
<name>A0A9X6Z3N6_BACTU</name>
<dbReference type="EMBL" id="NTUS01000058">
    <property type="protein sequence ID" value="PFB02259.1"/>
    <property type="molecule type" value="Genomic_DNA"/>
</dbReference>
<dbReference type="AlphaFoldDB" id="A0A9X6Z3N6"/>
<keyword evidence="2" id="KW-0812">Transmembrane</keyword>
<dbReference type="SUPFAM" id="SSF57997">
    <property type="entry name" value="Tropomyosin"/>
    <property type="match status" value="1"/>
</dbReference>
<accession>A0A9X6Z3N6</accession>
<protein>
    <submittedName>
        <fullName evidence="3">SpbB protein</fullName>
    </submittedName>
</protein>
<feature type="coiled-coil region" evidence="1">
    <location>
        <begin position="66"/>
        <end position="142"/>
    </location>
</feature>
<evidence type="ECO:0000313" key="4">
    <source>
        <dbReference type="Proteomes" id="UP000220397"/>
    </source>
</evidence>
<organism evidence="3 4">
    <name type="scientific">Bacillus thuringiensis</name>
    <dbReference type="NCBI Taxonomy" id="1428"/>
    <lineage>
        <taxon>Bacteria</taxon>
        <taxon>Bacillati</taxon>
        <taxon>Bacillota</taxon>
        <taxon>Bacilli</taxon>
        <taxon>Bacillales</taxon>
        <taxon>Bacillaceae</taxon>
        <taxon>Bacillus</taxon>
        <taxon>Bacillus cereus group</taxon>
    </lineage>
</organism>
<proteinExistence type="predicted"/>
<reference evidence="3 4" key="1">
    <citation type="submission" date="2017-09" db="EMBL/GenBank/DDBJ databases">
        <title>Large-scale bioinformatics analysis of Bacillus genomes uncovers conserved roles of natural products in bacterial physiology.</title>
        <authorList>
            <consortium name="Agbiome Team Llc"/>
            <person name="Bleich R.M."/>
            <person name="Kirk G.J."/>
            <person name="Santa Maria K.C."/>
            <person name="Allen S.E."/>
            <person name="Farag S."/>
            <person name="Shank E.A."/>
            <person name="Bowers A."/>
        </authorList>
    </citation>
    <scope>NUCLEOTIDE SEQUENCE [LARGE SCALE GENOMIC DNA]</scope>
    <source>
        <strain evidence="3 4">AFS015413</strain>
    </source>
</reference>
<dbReference type="RefSeq" id="WP_098369084.1">
    <property type="nucleotide sequence ID" value="NZ_JARSYC010000047.1"/>
</dbReference>